<reference evidence="2" key="2">
    <citation type="journal article" date="2015" name="Data Brief">
        <title>Shoot transcriptome of the giant reed, Arundo donax.</title>
        <authorList>
            <person name="Barrero R.A."/>
            <person name="Guerrero F.D."/>
            <person name="Moolhuijzen P."/>
            <person name="Goolsby J.A."/>
            <person name="Tidwell J."/>
            <person name="Bellgard S.E."/>
            <person name="Bellgard M.I."/>
        </authorList>
    </citation>
    <scope>NUCLEOTIDE SEQUENCE</scope>
    <source>
        <tissue evidence="2">Shoot tissue taken approximately 20 cm above the soil surface</tissue>
    </source>
</reference>
<proteinExistence type="predicted"/>
<accession>A0A0A9DM53</accession>
<feature type="region of interest" description="Disordered" evidence="1">
    <location>
        <begin position="1"/>
        <end position="24"/>
    </location>
</feature>
<reference evidence="2" key="1">
    <citation type="submission" date="2014-09" db="EMBL/GenBank/DDBJ databases">
        <authorList>
            <person name="Magalhaes I.L.F."/>
            <person name="Oliveira U."/>
            <person name="Santos F.R."/>
            <person name="Vidigal T.H.D.A."/>
            <person name="Brescovit A.D."/>
            <person name="Santos A.J."/>
        </authorList>
    </citation>
    <scope>NUCLEOTIDE SEQUENCE</scope>
    <source>
        <tissue evidence="2">Shoot tissue taken approximately 20 cm above the soil surface</tissue>
    </source>
</reference>
<evidence type="ECO:0000256" key="1">
    <source>
        <dbReference type="SAM" id="MobiDB-lite"/>
    </source>
</evidence>
<name>A0A0A9DM53_ARUDO</name>
<protein>
    <submittedName>
        <fullName evidence="2">Uncharacterized protein</fullName>
    </submittedName>
</protein>
<dbReference type="AlphaFoldDB" id="A0A0A9DM53"/>
<organism evidence="2">
    <name type="scientific">Arundo donax</name>
    <name type="common">Giant reed</name>
    <name type="synonym">Donax arundinaceus</name>
    <dbReference type="NCBI Taxonomy" id="35708"/>
    <lineage>
        <taxon>Eukaryota</taxon>
        <taxon>Viridiplantae</taxon>
        <taxon>Streptophyta</taxon>
        <taxon>Embryophyta</taxon>
        <taxon>Tracheophyta</taxon>
        <taxon>Spermatophyta</taxon>
        <taxon>Magnoliopsida</taxon>
        <taxon>Liliopsida</taxon>
        <taxon>Poales</taxon>
        <taxon>Poaceae</taxon>
        <taxon>PACMAD clade</taxon>
        <taxon>Arundinoideae</taxon>
        <taxon>Arundineae</taxon>
        <taxon>Arundo</taxon>
    </lineage>
</organism>
<dbReference type="EMBL" id="GBRH01211160">
    <property type="protein sequence ID" value="JAD86735.1"/>
    <property type="molecule type" value="Transcribed_RNA"/>
</dbReference>
<sequence length="24" mass="2543">MKSATSLTMLASEARRSSQISSSL</sequence>
<evidence type="ECO:0000313" key="2">
    <source>
        <dbReference type="EMBL" id="JAD86735.1"/>
    </source>
</evidence>